<feature type="transmembrane region" description="Helical" evidence="6">
    <location>
        <begin position="236"/>
        <end position="255"/>
    </location>
</feature>
<evidence type="ECO:0000313" key="8">
    <source>
        <dbReference type="EMBL" id="CVI25377.1"/>
    </source>
</evidence>
<dbReference type="InterPro" id="IPR011701">
    <property type="entry name" value="MFS"/>
</dbReference>
<dbReference type="InterPro" id="IPR036259">
    <property type="entry name" value="MFS_trans_sf"/>
</dbReference>
<feature type="transmembrane region" description="Helical" evidence="6">
    <location>
        <begin position="135"/>
        <end position="156"/>
    </location>
</feature>
<evidence type="ECO:0000256" key="6">
    <source>
        <dbReference type="SAM" id="Phobius"/>
    </source>
</evidence>
<keyword evidence="5 6" id="KW-0472">Membrane</keyword>
<keyword evidence="3 6" id="KW-0812">Transmembrane</keyword>
<keyword evidence="2" id="KW-1003">Cell membrane</keyword>
<dbReference type="GO" id="GO:0005886">
    <property type="term" value="C:plasma membrane"/>
    <property type="evidence" value="ECO:0007669"/>
    <property type="project" value="UniProtKB-SubCell"/>
</dbReference>
<feature type="transmembrane region" description="Helical" evidence="6">
    <location>
        <begin position="12"/>
        <end position="33"/>
    </location>
</feature>
<sequence length="378" mass="39086">MRTLNPIGSFTLLSVACLTIMVGCVIVPGLPAIADAMGISKGASWLVTIPSLGVVVFGPLVGGLVARVGAKRALIAGLALYGLFGYGGAFLAGYFLVFLDRFLLGGATAVVMAGGTTLISEFFDGELRLKMIAKQGMAIELGGVIFLAIGGALATIGWRWPFLLYLMSWVFMAAVAYCIPNASPRLVAAPSATAGRISLGPMTDIFVAATLSMIAFFAAVILLPTKLGHLGMGEAGVGYFLSFVSLVAVAAAYFMPRVDKAIGPDRTLALAFLLYGLGHFILFATASIAPAVVAAISLGGGFGFSVPLVNHMTIERSSPSQRGALLGYLSSAIFLGQFLSALIEMAPVSGSLPFLIAAVVSVVAILILWLVQNKRAAA</sequence>
<evidence type="ECO:0000256" key="4">
    <source>
        <dbReference type="ARBA" id="ARBA00022989"/>
    </source>
</evidence>
<accession>A0A822VBR5</accession>
<evidence type="ECO:0000313" key="9">
    <source>
        <dbReference type="Proteomes" id="UP000192074"/>
    </source>
</evidence>
<dbReference type="Gene3D" id="1.20.1250.20">
    <property type="entry name" value="MFS general substrate transporter like domains"/>
    <property type="match status" value="1"/>
</dbReference>
<dbReference type="SUPFAM" id="SSF103473">
    <property type="entry name" value="MFS general substrate transporter"/>
    <property type="match status" value="1"/>
</dbReference>
<evidence type="ECO:0000256" key="3">
    <source>
        <dbReference type="ARBA" id="ARBA00022692"/>
    </source>
</evidence>
<organism evidence="8 9">
    <name type="scientific">Agrobacterium tumefaciens str. B6</name>
    <dbReference type="NCBI Taxonomy" id="1183423"/>
    <lineage>
        <taxon>Bacteria</taxon>
        <taxon>Pseudomonadati</taxon>
        <taxon>Pseudomonadota</taxon>
        <taxon>Alphaproteobacteria</taxon>
        <taxon>Hyphomicrobiales</taxon>
        <taxon>Rhizobiaceae</taxon>
        <taxon>Rhizobium/Agrobacterium group</taxon>
        <taxon>Agrobacterium</taxon>
        <taxon>Agrobacterium tumefaciens complex</taxon>
    </lineage>
</organism>
<feature type="transmembrane region" description="Helical" evidence="6">
    <location>
        <begin position="292"/>
        <end position="313"/>
    </location>
</feature>
<name>A0A822VBR5_AGRTU</name>
<comment type="subcellular location">
    <subcellularLocation>
        <location evidence="1">Cell membrane</location>
        <topology evidence="1">Multi-pass membrane protein</topology>
    </subcellularLocation>
</comment>
<dbReference type="PROSITE" id="PS51257">
    <property type="entry name" value="PROKAR_LIPOPROTEIN"/>
    <property type="match status" value="1"/>
</dbReference>
<dbReference type="InterPro" id="IPR020846">
    <property type="entry name" value="MFS_dom"/>
</dbReference>
<feature type="transmembrane region" description="Helical" evidence="6">
    <location>
        <begin position="352"/>
        <end position="371"/>
    </location>
</feature>
<feature type="transmembrane region" description="Helical" evidence="6">
    <location>
        <begin position="73"/>
        <end position="96"/>
    </location>
</feature>
<evidence type="ECO:0000256" key="1">
    <source>
        <dbReference type="ARBA" id="ARBA00004651"/>
    </source>
</evidence>
<dbReference type="PANTHER" id="PTHR43124:SF3">
    <property type="entry name" value="CHLORAMPHENICOL EFFLUX PUMP RV0191"/>
    <property type="match status" value="1"/>
</dbReference>
<evidence type="ECO:0000259" key="7">
    <source>
        <dbReference type="PROSITE" id="PS50850"/>
    </source>
</evidence>
<feature type="domain" description="Major facilitator superfamily (MFS) profile" evidence="7">
    <location>
        <begin position="1"/>
        <end position="376"/>
    </location>
</feature>
<dbReference type="InterPro" id="IPR050189">
    <property type="entry name" value="MFS_Efflux_Transporters"/>
</dbReference>
<feature type="transmembrane region" description="Helical" evidence="6">
    <location>
        <begin position="267"/>
        <end position="286"/>
    </location>
</feature>
<protein>
    <submittedName>
        <fullName evidence="8">Transporter, major facilitator family protein</fullName>
    </submittedName>
</protein>
<dbReference type="PANTHER" id="PTHR43124">
    <property type="entry name" value="PURINE EFFLUX PUMP PBUE"/>
    <property type="match status" value="1"/>
</dbReference>
<dbReference type="RefSeq" id="WP_153464015.1">
    <property type="nucleotide sequence ID" value="NZ_LT009760.1"/>
</dbReference>
<dbReference type="Proteomes" id="UP000192074">
    <property type="component" value="Unassembled WGS sequence"/>
</dbReference>
<feature type="transmembrane region" description="Helical" evidence="6">
    <location>
        <begin position="45"/>
        <end position="66"/>
    </location>
</feature>
<dbReference type="GO" id="GO:0022857">
    <property type="term" value="F:transmembrane transporter activity"/>
    <property type="evidence" value="ECO:0007669"/>
    <property type="project" value="InterPro"/>
</dbReference>
<reference evidence="8 9" key="1">
    <citation type="submission" date="2016-01" db="EMBL/GenBank/DDBJ databases">
        <authorList>
            <person name="Regsiter A."/>
            <person name="william w."/>
        </authorList>
    </citation>
    <scope>NUCLEOTIDE SEQUENCE [LARGE SCALE GENOMIC DNA]</scope>
    <source>
        <strain evidence="8 9">B6</strain>
    </source>
</reference>
<dbReference type="PROSITE" id="PS50850">
    <property type="entry name" value="MFS"/>
    <property type="match status" value="1"/>
</dbReference>
<feature type="transmembrane region" description="Helical" evidence="6">
    <location>
        <begin position="205"/>
        <end position="224"/>
    </location>
</feature>
<proteinExistence type="predicted"/>
<dbReference type="AlphaFoldDB" id="A0A822VBR5"/>
<evidence type="ECO:0000256" key="2">
    <source>
        <dbReference type="ARBA" id="ARBA00022475"/>
    </source>
</evidence>
<dbReference type="CDD" id="cd17473">
    <property type="entry name" value="MFS_arabinose_efflux_permease_like"/>
    <property type="match status" value="1"/>
</dbReference>
<gene>
    <name evidence="8" type="ORF">AGR4A_pAt30192</name>
</gene>
<feature type="transmembrane region" description="Helical" evidence="6">
    <location>
        <begin position="325"/>
        <end position="346"/>
    </location>
</feature>
<evidence type="ECO:0000256" key="5">
    <source>
        <dbReference type="ARBA" id="ARBA00023136"/>
    </source>
</evidence>
<dbReference type="Pfam" id="PF07690">
    <property type="entry name" value="MFS_1"/>
    <property type="match status" value="2"/>
</dbReference>
<keyword evidence="4 6" id="KW-1133">Transmembrane helix</keyword>
<comment type="caution">
    <text evidence="8">The sequence shown here is derived from an EMBL/GenBank/DDBJ whole genome shotgun (WGS) entry which is preliminary data.</text>
</comment>
<feature type="transmembrane region" description="Helical" evidence="6">
    <location>
        <begin position="162"/>
        <end position="179"/>
    </location>
</feature>
<dbReference type="EMBL" id="FCNL01000042">
    <property type="protein sequence ID" value="CVI25377.1"/>
    <property type="molecule type" value="Genomic_DNA"/>
</dbReference>
<feature type="transmembrane region" description="Helical" evidence="6">
    <location>
        <begin position="102"/>
        <end position="123"/>
    </location>
</feature>